<evidence type="ECO:0000313" key="3">
    <source>
        <dbReference type="Proteomes" id="UP001589607"/>
    </source>
</evidence>
<proteinExistence type="predicted"/>
<evidence type="ECO:0000256" key="1">
    <source>
        <dbReference type="SAM" id="SignalP"/>
    </source>
</evidence>
<evidence type="ECO:0000313" key="2">
    <source>
        <dbReference type="EMBL" id="MFB9095184.1"/>
    </source>
</evidence>
<organism evidence="2 3">
    <name type="scientific">Flavobacterium jumunjinense</name>
    <dbReference type="NCBI Taxonomy" id="998845"/>
    <lineage>
        <taxon>Bacteria</taxon>
        <taxon>Pseudomonadati</taxon>
        <taxon>Bacteroidota</taxon>
        <taxon>Flavobacteriia</taxon>
        <taxon>Flavobacteriales</taxon>
        <taxon>Flavobacteriaceae</taxon>
        <taxon>Flavobacterium</taxon>
    </lineage>
</organism>
<dbReference type="Proteomes" id="UP001589607">
    <property type="component" value="Unassembled WGS sequence"/>
</dbReference>
<name>A0ABV5GII8_9FLAO</name>
<feature type="signal peptide" evidence="1">
    <location>
        <begin position="1"/>
        <end position="22"/>
    </location>
</feature>
<evidence type="ECO:0008006" key="4">
    <source>
        <dbReference type="Google" id="ProtNLM"/>
    </source>
</evidence>
<keyword evidence="1" id="KW-0732">Signal</keyword>
<accession>A0ABV5GII8</accession>
<dbReference type="EMBL" id="JBHMEY010000003">
    <property type="protein sequence ID" value="MFB9095184.1"/>
    <property type="molecule type" value="Genomic_DNA"/>
</dbReference>
<protein>
    <recommendedName>
        <fullName evidence="4">YARHG domain-containing protein</fullName>
    </recommendedName>
</protein>
<dbReference type="RefSeq" id="WP_236456675.1">
    <property type="nucleotide sequence ID" value="NZ_CBCSGE010000025.1"/>
</dbReference>
<feature type="chain" id="PRO_5047459197" description="YARHG domain-containing protein" evidence="1">
    <location>
        <begin position="23"/>
        <end position="496"/>
    </location>
</feature>
<reference evidence="2 3" key="1">
    <citation type="submission" date="2024-09" db="EMBL/GenBank/DDBJ databases">
        <authorList>
            <person name="Sun Q."/>
            <person name="Mori K."/>
        </authorList>
    </citation>
    <scope>NUCLEOTIDE SEQUENCE [LARGE SCALE GENOMIC DNA]</scope>
    <source>
        <strain evidence="2 3">CECT 7955</strain>
    </source>
</reference>
<sequence>MKKFKLLLTTILVLFLGTNIFSQNTEFGKSNNGLIYSDTTVKQLKFIVDSLNLKFKVCEFNKTYLSKPQAKAHYISLKGSLANEAKNDIEANIAFDDFIKKYNQTELEKDLVVVKFKYKNYNDEDVVELSSLEFNDKYGHEFNFYEDLEKYDQSVKGQWVFDHYEKSEYSEESIYAFYFTEDFRQQPIPEHYERMIQYSDCMVDTTAHIFYERAKKGGVRFSNKKSAKSKKFIDYINKATKKPEFKSKYTEKKYEKFLKKRELWDSLRLKRVDSLKAIDKKIDTLLEEAVKEVLEKGGSNDEFEEYVALYYSPKTALELKRNRIVVGGCSQDNSPRIHAVNIAKLAAETINWEIFLRSHLDIMNDRFDRVSDGSYAWGKRKTYIKELEVLDINVLDLLLGISLRIENPSENHYYGSIGRIGRALSETEKANEIEAKMLEMIADNQLDDYNRILMYYLFLNYNHNLENEEKQTVNKEKLTAAVNKLPEYLATKIVEE</sequence>
<gene>
    <name evidence="2" type="ORF">ACFFVF_01535</name>
</gene>
<comment type="caution">
    <text evidence="2">The sequence shown here is derived from an EMBL/GenBank/DDBJ whole genome shotgun (WGS) entry which is preliminary data.</text>
</comment>
<keyword evidence="3" id="KW-1185">Reference proteome</keyword>